<dbReference type="Gene3D" id="1.10.287.510">
    <property type="entry name" value="Helix hairpin bin"/>
    <property type="match status" value="1"/>
</dbReference>
<dbReference type="Gene3D" id="3.60.21.10">
    <property type="match status" value="1"/>
</dbReference>
<feature type="domain" description="Rad50/SbcC-type AAA" evidence="2">
    <location>
        <begin position="268"/>
        <end position="488"/>
    </location>
</feature>
<dbReference type="GO" id="GO:0004519">
    <property type="term" value="F:endonuclease activity"/>
    <property type="evidence" value="ECO:0007669"/>
    <property type="project" value="UniProtKB-KW"/>
</dbReference>
<evidence type="ECO:0000313" key="4">
    <source>
        <dbReference type="Proteomes" id="UP001304813"/>
    </source>
</evidence>
<dbReference type="PANTHER" id="PTHR32114:SF2">
    <property type="entry name" value="ABC TRANSPORTER ABCH.3"/>
    <property type="match status" value="1"/>
</dbReference>
<dbReference type="InterPro" id="IPR038729">
    <property type="entry name" value="Rad50/SbcC_AAA"/>
</dbReference>
<evidence type="ECO:0000256" key="1">
    <source>
        <dbReference type="SAM" id="Coils"/>
    </source>
</evidence>
<proteinExistence type="predicted"/>
<evidence type="ECO:0000313" key="3">
    <source>
        <dbReference type="EMBL" id="BES79926.1"/>
    </source>
</evidence>
<accession>A0AA86IZ02</accession>
<protein>
    <submittedName>
        <fullName evidence="3">Recombination-related endonuclease protein</fullName>
    </submittedName>
</protein>
<dbReference type="GO" id="GO:0006302">
    <property type="term" value="P:double-strand break repair"/>
    <property type="evidence" value="ECO:0007669"/>
    <property type="project" value="InterPro"/>
</dbReference>
<keyword evidence="3" id="KW-0378">Hydrolase</keyword>
<dbReference type="Proteomes" id="UP001304813">
    <property type="component" value="Segment"/>
</dbReference>
<dbReference type="Gene3D" id="3.40.50.300">
    <property type="entry name" value="P-loop containing nucleotide triphosphate hydrolases"/>
    <property type="match status" value="2"/>
</dbReference>
<name>A0AA86IZ02_9CAUD</name>
<keyword evidence="4" id="KW-1185">Reference proteome</keyword>
<dbReference type="InterPro" id="IPR027417">
    <property type="entry name" value="P-loop_NTPase"/>
</dbReference>
<organism evidence="3 4">
    <name type="scientific">Yersinia phage vB_Yru_GN1</name>
    <dbReference type="NCBI Taxonomy" id="3074381"/>
    <lineage>
        <taxon>Viruses</taxon>
        <taxon>Duplodnaviria</taxon>
        <taxon>Heunggongvirae</taxon>
        <taxon>Uroviricota</taxon>
        <taxon>Caudoviricetes</taxon>
        <taxon>Caudoviricetes incertae sedis</taxon>
        <taxon>Sepahanvirus</taxon>
        <taxon>Sepahanvirus vB-Yru-GN1</taxon>
    </lineage>
</organism>
<sequence>MHYLKQFMTILTDAGLIIRFIYGNHDLLIKNEETGIRRYDASTLLSLLHNGHNIFGYKSEVVEVYGKKVHFQSWMPKNKIIHEEANYLMCHGDVKESLSPFVTNLIPLDGYDRVISGHIHVPLDTHNFTSPGSPIPHNFGDNPFTSLVIFDVVNNTIERIPTHGEFLKFQYAKDRIERRALIEKYTQEGVHVHVKVKRVKDKSDEFTQEDIKDISMSQLDIDPLKVLTTFTDKLSDEAKELVHHVVSMTSEDEEELSTPDLNVEFLNLTAKNFLSIKDINFDFSTYSGLTCITGKNGSGKSTLFNLILFMLKGALKGYNKADYTKYNKGKMSGTLTLKYAGNIYKIERTLSSVKFYENNNPLDSFAKTDLQKTIESKLKFIKFLNLMYIKQSSAGIFASMNDSSRVSLLSRLIGLSLITKWTKSLGSIIDDKEKSVTSKNARLIEIKGSIDSNSEVINSLSHYSELMDSSNINTEIASLQSKISELNSSSSMFRNKITDNNHKINQIDDILTKIAKNRMSMVNKRNDQEKLKSTLPELEENVSKSLANIPNLSDQSTLIGMINDQLTELNSERSAVSLNRSKDNDKLNHLINHSDVCPTCHQKVPKMAIEDKESQIESLKSSISESDHKIVKIDEEISKLRSKLTDIQVNISNVEKSRIIHDQNVNILNATKTQLESISDEIMKLQDELIELMKEDTDKSKLENSSKSCQVMIDENESLIKSAELEIGELNKKLGGITSHNENYHNRMKLIELNKKLADESSSIKLEVASINKLIKELDKFNSKILSDKGLLVAALLEKVSEYLNQDDLLKVETTDKLTSGTVKPCLNIKLYVQEFDQYIDYDFLSGGQKLQADLRFLQGITNTLGTISFMMFDELFKFFDEEAIHECADIMKSMNVKNMFLILHGDHHSALTNSIINVSLDPELGSIYSQL</sequence>
<feature type="coiled-coil region" evidence="1">
    <location>
        <begin position="668"/>
        <end position="733"/>
    </location>
</feature>
<dbReference type="SUPFAM" id="SSF56300">
    <property type="entry name" value="Metallo-dependent phosphatases"/>
    <property type="match status" value="1"/>
</dbReference>
<keyword evidence="3" id="KW-0255">Endonuclease</keyword>
<keyword evidence="1" id="KW-0175">Coiled coil</keyword>
<dbReference type="GO" id="GO:0016887">
    <property type="term" value="F:ATP hydrolysis activity"/>
    <property type="evidence" value="ECO:0007669"/>
    <property type="project" value="InterPro"/>
</dbReference>
<dbReference type="PANTHER" id="PTHR32114">
    <property type="entry name" value="ABC TRANSPORTER ABCH.3"/>
    <property type="match status" value="1"/>
</dbReference>
<dbReference type="Pfam" id="PF13476">
    <property type="entry name" value="AAA_23"/>
    <property type="match status" value="1"/>
</dbReference>
<evidence type="ECO:0000259" key="2">
    <source>
        <dbReference type="Pfam" id="PF13476"/>
    </source>
</evidence>
<reference evidence="3 4" key="1">
    <citation type="submission" date="2023-09" db="EMBL/GenBank/DDBJ databases">
        <title>Analysis of phage genome (vB_Yru_GN1) of the bacterium (Yersinia ruckeri).</title>
        <authorList>
            <person name="Ganjoor M.S."/>
            <person name="Bouzari M."/>
            <person name="Soleimani-Delfan A."/>
        </authorList>
    </citation>
    <scope>NUCLEOTIDE SEQUENCE [LARGE SCALE GENOMIC DNA]</scope>
    <source>
        <strain evidence="4">vB_Yru_GN1</strain>
    </source>
</reference>
<dbReference type="EMBL" id="LC779065">
    <property type="protein sequence ID" value="BES79926.1"/>
    <property type="molecule type" value="Genomic_DNA"/>
</dbReference>
<dbReference type="SUPFAM" id="SSF52540">
    <property type="entry name" value="P-loop containing nucleoside triphosphate hydrolases"/>
    <property type="match status" value="1"/>
</dbReference>
<keyword evidence="3" id="KW-0540">Nuclease</keyword>
<dbReference type="InterPro" id="IPR029052">
    <property type="entry name" value="Metallo-depent_PP-like"/>
</dbReference>